<evidence type="ECO:0000259" key="11">
    <source>
        <dbReference type="Pfam" id="PF02870"/>
    </source>
</evidence>
<dbReference type="AlphaFoldDB" id="W0EBA0"/>
<gene>
    <name evidence="12" type="ORF">DESME_04085</name>
</gene>
<dbReference type="Gene3D" id="3.30.160.70">
    <property type="entry name" value="Methylated DNA-protein cysteine methyltransferase domain"/>
    <property type="match status" value="1"/>
</dbReference>
<keyword evidence="5 9" id="KW-0808">Transferase</keyword>
<dbReference type="KEGG" id="dmt:DESME_04085"/>
<dbReference type="Proteomes" id="UP000010847">
    <property type="component" value="Chromosome"/>
</dbReference>
<dbReference type="PANTHER" id="PTHR10815:SF12">
    <property type="entry name" value="METHYLATED-DNA--PROTEIN-CYSTEINE METHYLTRANSFERASE, INDUCIBLE"/>
    <property type="match status" value="1"/>
</dbReference>
<dbReference type="EC" id="2.1.1.63" evidence="9"/>
<keyword evidence="3 9" id="KW-0963">Cytoplasm</keyword>
<keyword evidence="4 9" id="KW-0489">Methyltransferase</keyword>
<proteinExistence type="inferred from homology"/>
<dbReference type="SUPFAM" id="SSF46767">
    <property type="entry name" value="Methylated DNA-protein cysteine methyltransferase, C-terminal domain"/>
    <property type="match status" value="1"/>
</dbReference>
<dbReference type="GO" id="GO:0003908">
    <property type="term" value="F:methylated-DNA-[protein]-cysteine S-methyltransferase activity"/>
    <property type="evidence" value="ECO:0007669"/>
    <property type="project" value="UniProtKB-UniRule"/>
</dbReference>
<feature type="active site" description="Nucleophile; methyl group acceptor" evidence="9">
    <location>
        <position position="146"/>
    </location>
</feature>
<evidence type="ECO:0000256" key="2">
    <source>
        <dbReference type="ARBA" id="ARBA00008711"/>
    </source>
</evidence>
<evidence type="ECO:0000313" key="13">
    <source>
        <dbReference type="Proteomes" id="UP000010847"/>
    </source>
</evidence>
<protein>
    <recommendedName>
        <fullName evidence="9">Methylated-DNA--protein-cysteine methyltransferase</fullName>
        <ecNumber evidence="9">2.1.1.63</ecNumber>
    </recommendedName>
    <alternativeName>
        <fullName evidence="9">6-O-methylguanine-DNA methyltransferase</fullName>
        <shortName evidence="9">MGMT</shortName>
    </alternativeName>
    <alternativeName>
        <fullName evidence="9">O-6-methylguanine-DNA-alkyltransferase</fullName>
    </alternativeName>
</protein>
<dbReference type="eggNOG" id="COG0350">
    <property type="taxonomic scope" value="Bacteria"/>
</dbReference>
<dbReference type="FunFam" id="1.10.10.10:FF:000214">
    <property type="entry name" value="Methylated-DNA--protein-cysteine methyltransferase"/>
    <property type="match status" value="1"/>
</dbReference>
<dbReference type="EMBL" id="CP007032">
    <property type="protein sequence ID" value="AHF06331.1"/>
    <property type="molecule type" value="Genomic_DNA"/>
</dbReference>
<evidence type="ECO:0000256" key="6">
    <source>
        <dbReference type="ARBA" id="ARBA00022763"/>
    </source>
</evidence>
<evidence type="ECO:0000256" key="5">
    <source>
        <dbReference type="ARBA" id="ARBA00022679"/>
    </source>
</evidence>
<dbReference type="CDD" id="cd06445">
    <property type="entry name" value="ATase"/>
    <property type="match status" value="1"/>
</dbReference>
<dbReference type="NCBIfam" id="TIGR00589">
    <property type="entry name" value="ogt"/>
    <property type="match status" value="1"/>
</dbReference>
<dbReference type="Gene3D" id="1.10.10.10">
    <property type="entry name" value="Winged helix-like DNA-binding domain superfamily/Winged helix DNA-binding domain"/>
    <property type="match status" value="1"/>
</dbReference>
<comment type="similarity">
    <text evidence="2 9">Belongs to the MGMT family.</text>
</comment>
<dbReference type="PANTHER" id="PTHR10815">
    <property type="entry name" value="METHYLATED-DNA--PROTEIN-CYSTEINE METHYLTRANSFERASE"/>
    <property type="match status" value="1"/>
</dbReference>
<dbReference type="Pfam" id="PF01035">
    <property type="entry name" value="DNA_binding_1"/>
    <property type="match status" value="1"/>
</dbReference>
<dbReference type="InterPro" id="IPR036217">
    <property type="entry name" value="MethylDNA_cys_MeTrfase_DNAb"/>
</dbReference>
<evidence type="ECO:0000256" key="1">
    <source>
        <dbReference type="ARBA" id="ARBA00001286"/>
    </source>
</evidence>
<evidence type="ECO:0000256" key="7">
    <source>
        <dbReference type="ARBA" id="ARBA00023204"/>
    </source>
</evidence>
<accession>W0EBA0</accession>
<dbReference type="InterPro" id="IPR008332">
    <property type="entry name" value="MethylG_MeTrfase_N"/>
</dbReference>
<dbReference type="GO" id="GO:0006307">
    <property type="term" value="P:DNA alkylation repair"/>
    <property type="evidence" value="ECO:0007669"/>
    <property type="project" value="UniProtKB-UniRule"/>
</dbReference>
<keyword evidence="13" id="KW-1185">Reference proteome</keyword>
<evidence type="ECO:0000256" key="9">
    <source>
        <dbReference type="HAMAP-Rule" id="MF_00772"/>
    </source>
</evidence>
<dbReference type="HAMAP" id="MF_00772">
    <property type="entry name" value="OGT"/>
    <property type="match status" value="1"/>
</dbReference>
<dbReference type="InterPro" id="IPR036631">
    <property type="entry name" value="MGMT_N_sf"/>
</dbReference>
<comment type="subcellular location">
    <subcellularLocation>
        <location evidence="9">Cytoplasm</location>
    </subcellularLocation>
</comment>
<dbReference type="STRING" id="871968.DESME_04085"/>
<dbReference type="PROSITE" id="PS00374">
    <property type="entry name" value="MGMT"/>
    <property type="match status" value="1"/>
</dbReference>
<dbReference type="GO" id="GO:0032259">
    <property type="term" value="P:methylation"/>
    <property type="evidence" value="ECO:0007669"/>
    <property type="project" value="UniProtKB-KW"/>
</dbReference>
<name>W0EBA0_9FIRM</name>
<dbReference type="InterPro" id="IPR036388">
    <property type="entry name" value="WH-like_DNA-bd_sf"/>
</dbReference>
<keyword evidence="6 9" id="KW-0227">DNA damage</keyword>
<comment type="miscellaneous">
    <text evidence="9">This enzyme catalyzes only one turnover and therefore is not strictly catalytic. According to one definition, an enzyme is a biocatalyst that acts repeatedly and over many reaction cycles.</text>
</comment>
<evidence type="ECO:0000259" key="10">
    <source>
        <dbReference type="Pfam" id="PF01035"/>
    </source>
</evidence>
<feature type="domain" description="Methylated-DNA-[protein]-cysteine S-methyltransferase DNA binding" evidence="10">
    <location>
        <begin position="95"/>
        <end position="174"/>
    </location>
</feature>
<dbReference type="InterPro" id="IPR014048">
    <property type="entry name" value="MethylDNA_cys_MeTrfase_DNA-bd"/>
</dbReference>
<dbReference type="InterPro" id="IPR001497">
    <property type="entry name" value="MethylDNA_cys_MeTrfase_AS"/>
</dbReference>
<organism evidence="12 13">
    <name type="scientific">Desulfitobacterium metallireducens DSM 15288</name>
    <dbReference type="NCBI Taxonomy" id="871968"/>
    <lineage>
        <taxon>Bacteria</taxon>
        <taxon>Bacillati</taxon>
        <taxon>Bacillota</taxon>
        <taxon>Clostridia</taxon>
        <taxon>Eubacteriales</taxon>
        <taxon>Desulfitobacteriaceae</taxon>
        <taxon>Desulfitobacterium</taxon>
    </lineage>
</organism>
<evidence type="ECO:0000256" key="3">
    <source>
        <dbReference type="ARBA" id="ARBA00022490"/>
    </source>
</evidence>
<dbReference type="HOGENOM" id="CLU_000445_52_2_9"/>
<sequence>MHQSPEIYYWFESIETKGFTWNLTVASTSQGVCWVGLGEPEDEEQTLKAHFKRWIPEAVLLNRREFNVQVLEQLNEYFVGQRQDFTLSLYPLGTPFQLSVWEELKKIPYGETCSYGDIARRLGNPKGQRAVGMANHNNPIGVIVPCHRVIGKNGDLTGYAGGIHLKERLLALEKLDQRIHE</sequence>
<keyword evidence="7 9" id="KW-0234">DNA repair</keyword>
<dbReference type="Pfam" id="PF02870">
    <property type="entry name" value="Methyltransf_1N"/>
    <property type="match status" value="1"/>
</dbReference>
<dbReference type="SUPFAM" id="SSF53155">
    <property type="entry name" value="Methylated DNA-protein cysteine methyltransferase domain"/>
    <property type="match status" value="1"/>
</dbReference>
<evidence type="ECO:0000256" key="4">
    <source>
        <dbReference type="ARBA" id="ARBA00022603"/>
    </source>
</evidence>
<comment type="catalytic activity">
    <reaction evidence="8 9">
        <text>a 6-O-methyl-2'-deoxyguanosine in DNA + L-cysteinyl-[protein] = S-methyl-L-cysteinyl-[protein] + a 2'-deoxyguanosine in DNA</text>
        <dbReference type="Rhea" id="RHEA:24000"/>
        <dbReference type="Rhea" id="RHEA-COMP:10131"/>
        <dbReference type="Rhea" id="RHEA-COMP:10132"/>
        <dbReference type="Rhea" id="RHEA-COMP:11367"/>
        <dbReference type="Rhea" id="RHEA-COMP:11368"/>
        <dbReference type="ChEBI" id="CHEBI:29950"/>
        <dbReference type="ChEBI" id="CHEBI:82612"/>
        <dbReference type="ChEBI" id="CHEBI:85445"/>
        <dbReference type="ChEBI" id="CHEBI:85448"/>
        <dbReference type="EC" id="2.1.1.63"/>
    </reaction>
</comment>
<comment type="function">
    <text evidence="9">Involved in the cellular defense against the biological effects of O6-methylguanine (O6-MeG) and O4-methylthymine (O4-MeT) in DNA. Repairs the methylated nucleobase in DNA by stoichiometrically transferring the methyl group to a cysteine residue in the enzyme. This is a suicide reaction: the enzyme is irreversibly inactivated.</text>
</comment>
<evidence type="ECO:0000256" key="8">
    <source>
        <dbReference type="ARBA" id="ARBA00049348"/>
    </source>
</evidence>
<evidence type="ECO:0000313" key="12">
    <source>
        <dbReference type="EMBL" id="AHF06331.1"/>
    </source>
</evidence>
<comment type="catalytic activity">
    <reaction evidence="1 9">
        <text>a 4-O-methyl-thymidine in DNA + L-cysteinyl-[protein] = a thymidine in DNA + S-methyl-L-cysteinyl-[protein]</text>
        <dbReference type="Rhea" id="RHEA:53428"/>
        <dbReference type="Rhea" id="RHEA-COMP:10131"/>
        <dbReference type="Rhea" id="RHEA-COMP:10132"/>
        <dbReference type="Rhea" id="RHEA-COMP:13555"/>
        <dbReference type="Rhea" id="RHEA-COMP:13556"/>
        <dbReference type="ChEBI" id="CHEBI:29950"/>
        <dbReference type="ChEBI" id="CHEBI:82612"/>
        <dbReference type="ChEBI" id="CHEBI:137386"/>
        <dbReference type="ChEBI" id="CHEBI:137387"/>
        <dbReference type="EC" id="2.1.1.63"/>
    </reaction>
</comment>
<feature type="domain" description="Methylguanine DNA methyltransferase ribonuclease-like" evidence="11">
    <location>
        <begin position="21"/>
        <end position="89"/>
    </location>
</feature>
<reference evidence="12 13" key="1">
    <citation type="submission" date="2013-12" db="EMBL/GenBank/DDBJ databases">
        <authorList>
            <consortium name="DOE Joint Genome Institute"/>
            <person name="Smidt H."/>
            <person name="Huntemann M."/>
            <person name="Han J."/>
            <person name="Chen A."/>
            <person name="Kyrpides N."/>
            <person name="Mavromatis K."/>
            <person name="Markowitz V."/>
            <person name="Palaniappan K."/>
            <person name="Ivanova N."/>
            <person name="Schaumberg A."/>
            <person name="Pati A."/>
            <person name="Liolios K."/>
            <person name="Nordberg H.P."/>
            <person name="Cantor M.N."/>
            <person name="Hua S.X."/>
            <person name="Woyke T."/>
        </authorList>
    </citation>
    <scope>NUCLEOTIDE SEQUENCE [LARGE SCALE GENOMIC DNA]</scope>
    <source>
        <strain evidence="13">DSM 15288</strain>
    </source>
</reference>
<dbReference type="GO" id="GO:0005737">
    <property type="term" value="C:cytoplasm"/>
    <property type="evidence" value="ECO:0007669"/>
    <property type="project" value="UniProtKB-SubCell"/>
</dbReference>
<dbReference type="InterPro" id="IPR023546">
    <property type="entry name" value="MGMT"/>
</dbReference>